<dbReference type="EMBL" id="CP053452">
    <property type="protein sequence ID" value="QJW98087.1"/>
    <property type="molecule type" value="Genomic_DNA"/>
</dbReference>
<organism evidence="1 2">
    <name type="scientific">Frigoriglobus tundricola</name>
    <dbReference type="NCBI Taxonomy" id="2774151"/>
    <lineage>
        <taxon>Bacteria</taxon>
        <taxon>Pseudomonadati</taxon>
        <taxon>Planctomycetota</taxon>
        <taxon>Planctomycetia</taxon>
        <taxon>Gemmatales</taxon>
        <taxon>Gemmataceae</taxon>
        <taxon>Frigoriglobus</taxon>
    </lineage>
</organism>
<dbReference type="Proteomes" id="UP000503447">
    <property type="component" value="Chromosome"/>
</dbReference>
<dbReference type="KEGG" id="ftj:FTUN_5667"/>
<accession>A0A6M5YVI9</accession>
<sequence>MKFSRNARASASMTGAVRRAFRRSWGATGSWCYQTDDDSKARISFRRPTFWLPVRPVVVRVRCGAAPASWPECSFGAPESPARGLPVRAPPAAEAPFELPLAAGDPIVRTAFSPPVPPLRSPARPARQGFLANAGAVPTDSDRNWRAGRETVEWFLVVERATRELFSLCGGQRSGRSLRPIRRTGRKSEASGPWLPLHFIRRRWGASPVAETVSLLFPHFPFFVWGCGSPL</sequence>
<dbReference type="AlphaFoldDB" id="A0A6M5YVI9"/>
<protein>
    <submittedName>
        <fullName evidence="1">Uncharacterized protein</fullName>
    </submittedName>
</protein>
<evidence type="ECO:0000313" key="1">
    <source>
        <dbReference type="EMBL" id="QJW98087.1"/>
    </source>
</evidence>
<name>A0A6M5YVI9_9BACT</name>
<gene>
    <name evidence="1" type="ORF">FTUN_5667</name>
</gene>
<reference evidence="2" key="1">
    <citation type="submission" date="2020-05" db="EMBL/GenBank/DDBJ databases">
        <title>Frigoriglobus tundricola gen. nov., sp. nov., a psychrotolerant cellulolytic planctomycete of the family Gemmataceae with two divergent copies of 16S rRNA gene.</title>
        <authorList>
            <person name="Kulichevskaya I.S."/>
            <person name="Ivanova A.A."/>
            <person name="Naumoff D.G."/>
            <person name="Beletsky A.V."/>
            <person name="Rijpstra W.I.C."/>
            <person name="Sinninghe Damste J.S."/>
            <person name="Mardanov A.V."/>
            <person name="Ravin N.V."/>
            <person name="Dedysh S.N."/>
        </authorList>
    </citation>
    <scope>NUCLEOTIDE SEQUENCE [LARGE SCALE GENOMIC DNA]</scope>
    <source>
        <strain evidence="2">PL17</strain>
    </source>
</reference>
<proteinExistence type="predicted"/>
<evidence type="ECO:0000313" key="2">
    <source>
        <dbReference type="Proteomes" id="UP000503447"/>
    </source>
</evidence>
<keyword evidence="2" id="KW-1185">Reference proteome</keyword>